<dbReference type="GO" id="GO:0016020">
    <property type="term" value="C:membrane"/>
    <property type="evidence" value="ECO:0007669"/>
    <property type="project" value="GOC"/>
</dbReference>
<dbReference type="Proteomes" id="UP001341281">
    <property type="component" value="Chromosome 03"/>
</dbReference>
<accession>A0AAQ3WHC0</accession>
<sequence>MPIGFSCPSPRLLSPSCPAHLSTLVLDSWSRIRSGGGLLALGRGLGSGRLGVRGVDADRGLDLDPNAAEEEGRRKPSSRDAHAPSVRARRREEEEACHLGPHVGGRRGKRKRASFRYLCHRGLPAHSSFPCPWYQKVPFSLALSPRIIEVARFKPDIIHASSPGIMVGIRCPYHCKVALRPSSDVIPHPCSNVNSSAAPICCSSLTYIYDFPYLYAFIVASPI</sequence>
<feature type="compositionally biased region" description="Basic and acidic residues" evidence="1">
    <location>
        <begin position="70"/>
        <end position="82"/>
    </location>
</feature>
<dbReference type="GO" id="GO:0009247">
    <property type="term" value="P:glycolipid biosynthetic process"/>
    <property type="evidence" value="ECO:0007669"/>
    <property type="project" value="TreeGrafter"/>
</dbReference>
<dbReference type="PANTHER" id="PTHR45947">
    <property type="entry name" value="SULFOQUINOVOSYL TRANSFERASE SQD2"/>
    <property type="match status" value="1"/>
</dbReference>
<proteinExistence type="predicted"/>
<dbReference type="GO" id="GO:0046510">
    <property type="term" value="F:UDP-sulfoquinovose:DAG sulfoquinovosyltransferase activity"/>
    <property type="evidence" value="ECO:0007669"/>
    <property type="project" value="TreeGrafter"/>
</dbReference>
<evidence type="ECO:0000313" key="3">
    <source>
        <dbReference type="Proteomes" id="UP001341281"/>
    </source>
</evidence>
<name>A0AAQ3WHC0_PASNO</name>
<keyword evidence="3" id="KW-1185">Reference proteome</keyword>
<evidence type="ECO:0000313" key="2">
    <source>
        <dbReference type="EMBL" id="WVZ61423.1"/>
    </source>
</evidence>
<protein>
    <submittedName>
        <fullName evidence="2">Uncharacterized protein</fullName>
    </submittedName>
</protein>
<evidence type="ECO:0000256" key="1">
    <source>
        <dbReference type="SAM" id="MobiDB-lite"/>
    </source>
</evidence>
<dbReference type="InterPro" id="IPR050194">
    <property type="entry name" value="Glycosyltransferase_grp1"/>
</dbReference>
<organism evidence="2 3">
    <name type="scientific">Paspalum notatum var. saurae</name>
    <dbReference type="NCBI Taxonomy" id="547442"/>
    <lineage>
        <taxon>Eukaryota</taxon>
        <taxon>Viridiplantae</taxon>
        <taxon>Streptophyta</taxon>
        <taxon>Embryophyta</taxon>
        <taxon>Tracheophyta</taxon>
        <taxon>Spermatophyta</taxon>
        <taxon>Magnoliopsida</taxon>
        <taxon>Liliopsida</taxon>
        <taxon>Poales</taxon>
        <taxon>Poaceae</taxon>
        <taxon>PACMAD clade</taxon>
        <taxon>Panicoideae</taxon>
        <taxon>Andropogonodae</taxon>
        <taxon>Paspaleae</taxon>
        <taxon>Paspalinae</taxon>
        <taxon>Paspalum</taxon>
    </lineage>
</organism>
<dbReference type="GO" id="GO:0046506">
    <property type="term" value="P:sulfolipid biosynthetic process"/>
    <property type="evidence" value="ECO:0007669"/>
    <property type="project" value="TreeGrafter"/>
</dbReference>
<dbReference type="EMBL" id="CP144747">
    <property type="protein sequence ID" value="WVZ61423.1"/>
    <property type="molecule type" value="Genomic_DNA"/>
</dbReference>
<dbReference type="AlphaFoldDB" id="A0AAQ3WHC0"/>
<gene>
    <name evidence="2" type="ORF">U9M48_011298</name>
</gene>
<dbReference type="GO" id="GO:0009941">
    <property type="term" value="C:chloroplast envelope"/>
    <property type="evidence" value="ECO:0007669"/>
    <property type="project" value="TreeGrafter"/>
</dbReference>
<reference evidence="2 3" key="1">
    <citation type="submission" date="2024-02" db="EMBL/GenBank/DDBJ databases">
        <title>High-quality chromosome-scale genome assembly of Pensacola bahiagrass (Paspalum notatum Flugge var. saurae).</title>
        <authorList>
            <person name="Vega J.M."/>
            <person name="Podio M."/>
            <person name="Orjuela J."/>
            <person name="Siena L.A."/>
            <person name="Pessino S.C."/>
            <person name="Combes M.C."/>
            <person name="Mariac C."/>
            <person name="Albertini E."/>
            <person name="Pupilli F."/>
            <person name="Ortiz J.P.A."/>
            <person name="Leblanc O."/>
        </authorList>
    </citation>
    <scope>NUCLEOTIDE SEQUENCE [LARGE SCALE GENOMIC DNA]</scope>
    <source>
        <strain evidence="2">R1</strain>
        <tissue evidence="2">Leaf</tissue>
    </source>
</reference>
<dbReference type="PANTHER" id="PTHR45947:SF3">
    <property type="entry name" value="SULFOQUINOVOSYL TRANSFERASE SQD2"/>
    <property type="match status" value="1"/>
</dbReference>
<feature type="region of interest" description="Disordered" evidence="1">
    <location>
        <begin position="60"/>
        <end position="108"/>
    </location>
</feature>